<organism evidence="7 8">
    <name type="scientific">Steinernema carpocapsae</name>
    <name type="common">Entomopathogenic nematode</name>
    <dbReference type="NCBI Taxonomy" id="34508"/>
    <lineage>
        <taxon>Eukaryota</taxon>
        <taxon>Metazoa</taxon>
        <taxon>Ecdysozoa</taxon>
        <taxon>Nematoda</taxon>
        <taxon>Chromadorea</taxon>
        <taxon>Rhabditida</taxon>
        <taxon>Tylenchina</taxon>
        <taxon>Panagrolaimomorpha</taxon>
        <taxon>Strongyloidoidea</taxon>
        <taxon>Steinernematidae</taxon>
        <taxon>Steinernema</taxon>
    </lineage>
</organism>
<evidence type="ECO:0000313" key="8">
    <source>
        <dbReference type="Proteomes" id="UP000298663"/>
    </source>
</evidence>
<dbReference type="GO" id="GO:0016020">
    <property type="term" value="C:membrane"/>
    <property type="evidence" value="ECO:0007669"/>
    <property type="project" value="UniProtKB-SubCell"/>
</dbReference>
<dbReference type="AlphaFoldDB" id="A0A4U5N227"/>
<sequence>MAAPDYVYGDGHITEFNIVCAAVILVIGIPGIFVNVITLIMLRTLPSFKNSFGSLCTSRCVSNFIFLVIMVTMTAVPGLYQPVHLSYFLSARTGQIMMLTNHSTMISHVIIAINRFMALFWTSMVAKVFNSGWLFVIIFIQWLISVLYVVPLSFDWLQCNFIFETNAVSFMFQDNYCTRIMSTIDFYIQVFDCTMLVILNCTAFLNLMFRHKELNKVTDRFQKQRIRTRNLRFFAQEIIHAALFVFDFMNYAFIFPHVAQYPFLKFFFGDGLWVFVFAADSAILIAFNSEMRIWVRRHIFRSKNVGVTVPVTIPSSRNVSNVSIIVQAAP</sequence>
<dbReference type="SUPFAM" id="SSF81321">
    <property type="entry name" value="Family A G protein-coupled receptor-like"/>
    <property type="match status" value="1"/>
</dbReference>
<dbReference type="Proteomes" id="UP000298663">
    <property type="component" value="Unassembled WGS sequence"/>
</dbReference>
<evidence type="ECO:0000256" key="4">
    <source>
        <dbReference type="ARBA" id="ARBA00023136"/>
    </source>
</evidence>
<comment type="caution">
    <text evidence="7">The sequence shown here is derived from an EMBL/GenBank/DDBJ whole genome shotgun (WGS) entry which is preliminary data.</text>
</comment>
<dbReference type="PANTHER" id="PTHR23017">
    <property type="entry name" value="SERPENTINE RECEPTOR, CLASS X"/>
    <property type="match status" value="1"/>
</dbReference>
<evidence type="ECO:0000259" key="6">
    <source>
        <dbReference type="PROSITE" id="PS50262"/>
    </source>
</evidence>
<feature type="transmembrane region" description="Helical" evidence="5">
    <location>
        <begin position="63"/>
        <end position="83"/>
    </location>
</feature>
<keyword evidence="4 5" id="KW-0472">Membrane</keyword>
<dbReference type="PROSITE" id="PS50262">
    <property type="entry name" value="G_PROTEIN_RECEP_F1_2"/>
    <property type="match status" value="1"/>
</dbReference>
<dbReference type="CDD" id="cd00637">
    <property type="entry name" value="7tm_classA_rhodopsin-like"/>
    <property type="match status" value="1"/>
</dbReference>
<proteinExistence type="predicted"/>
<feature type="transmembrane region" description="Helical" evidence="5">
    <location>
        <begin position="16"/>
        <end position="42"/>
    </location>
</feature>
<evidence type="ECO:0000256" key="5">
    <source>
        <dbReference type="SAM" id="Phobius"/>
    </source>
</evidence>
<keyword evidence="2 5" id="KW-0812">Transmembrane</keyword>
<keyword evidence="8" id="KW-1185">Reference proteome</keyword>
<keyword evidence="3 5" id="KW-1133">Transmembrane helix</keyword>
<evidence type="ECO:0000256" key="2">
    <source>
        <dbReference type="ARBA" id="ARBA00022692"/>
    </source>
</evidence>
<feature type="transmembrane region" description="Helical" evidence="5">
    <location>
        <begin position="133"/>
        <end position="154"/>
    </location>
</feature>
<feature type="domain" description="G-protein coupled receptors family 1 profile" evidence="6">
    <location>
        <begin position="34"/>
        <end position="254"/>
    </location>
</feature>
<gene>
    <name evidence="7" type="ORF">L596_017443</name>
</gene>
<dbReference type="InterPro" id="IPR019430">
    <property type="entry name" value="7TM_GPCR_serpentine_rcpt_Srx"/>
</dbReference>
<dbReference type="InterPro" id="IPR017452">
    <property type="entry name" value="GPCR_Rhodpsn_7TM"/>
</dbReference>
<dbReference type="EMBL" id="AZBU02000005">
    <property type="protein sequence ID" value="TKR76284.1"/>
    <property type="molecule type" value="Genomic_DNA"/>
</dbReference>
<comment type="subcellular location">
    <subcellularLocation>
        <location evidence="1">Membrane</location>
    </subcellularLocation>
</comment>
<reference evidence="7 8" key="1">
    <citation type="journal article" date="2015" name="Genome Biol.">
        <title>Comparative genomics of Steinernema reveals deeply conserved gene regulatory networks.</title>
        <authorList>
            <person name="Dillman A.R."/>
            <person name="Macchietto M."/>
            <person name="Porter C.F."/>
            <person name="Rogers A."/>
            <person name="Williams B."/>
            <person name="Antoshechkin I."/>
            <person name="Lee M.M."/>
            <person name="Goodwin Z."/>
            <person name="Lu X."/>
            <person name="Lewis E.E."/>
            <person name="Goodrich-Blair H."/>
            <person name="Stock S.P."/>
            <person name="Adams B.J."/>
            <person name="Sternberg P.W."/>
            <person name="Mortazavi A."/>
        </authorList>
    </citation>
    <scope>NUCLEOTIDE SEQUENCE [LARGE SCALE GENOMIC DNA]</scope>
    <source>
        <strain evidence="7 8">ALL</strain>
    </source>
</reference>
<evidence type="ECO:0000256" key="3">
    <source>
        <dbReference type="ARBA" id="ARBA00022989"/>
    </source>
</evidence>
<dbReference type="Pfam" id="PF10328">
    <property type="entry name" value="7TM_GPCR_Srx"/>
    <property type="match status" value="1"/>
</dbReference>
<protein>
    <recommendedName>
        <fullName evidence="6">G-protein coupled receptors family 1 profile domain-containing protein</fullName>
    </recommendedName>
</protein>
<feature type="transmembrane region" description="Helical" evidence="5">
    <location>
        <begin position="186"/>
        <end position="209"/>
    </location>
</feature>
<accession>A0A4U5N227</accession>
<feature type="transmembrane region" description="Helical" evidence="5">
    <location>
        <begin position="230"/>
        <end position="254"/>
    </location>
</feature>
<dbReference type="PANTHER" id="PTHR23017:SF3">
    <property type="entry name" value="G-PROTEIN COUPLED RECEPTORS FAMILY 1 PROFILE DOMAIN-CONTAINING PROTEIN"/>
    <property type="match status" value="1"/>
</dbReference>
<evidence type="ECO:0000256" key="1">
    <source>
        <dbReference type="ARBA" id="ARBA00004370"/>
    </source>
</evidence>
<dbReference type="OrthoDB" id="5825164at2759"/>
<evidence type="ECO:0000313" key="7">
    <source>
        <dbReference type="EMBL" id="TKR76284.1"/>
    </source>
</evidence>
<reference evidence="7 8" key="2">
    <citation type="journal article" date="2019" name="G3 (Bethesda)">
        <title>Hybrid Assembly of the Genome of the Entomopathogenic Nematode Steinernema carpocapsae Identifies the X-Chromosome.</title>
        <authorList>
            <person name="Serra L."/>
            <person name="Macchietto M."/>
            <person name="Macias-Munoz A."/>
            <person name="McGill C.J."/>
            <person name="Rodriguez I.M."/>
            <person name="Rodriguez B."/>
            <person name="Murad R."/>
            <person name="Mortazavi A."/>
        </authorList>
    </citation>
    <scope>NUCLEOTIDE SEQUENCE [LARGE SCALE GENOMIC DNA]</scope>
    <source>
        <strain evidence="7 8">ALL</strain>
    </source>
</reference>
<dbReference type="Gene3D" id="1.20.1070.10">
    <property type="entry name" value="Rhodopsin 7-helix transmembrane proteins"/>
    <property type="match status" value="1"/>
</dbReference>
<feature type="transmembrane region" description="Helical" evidence="5">
    <location>
        <begin position="103"/>
        <end position="121"/>
    </location>
</feature>
<name>A0A4U5N227_STECR</name>
<feature type="transmembrane region" description="Helical" evidence="5">
    <location>
        <begin position="266"/>
        <end position="287"/>
    </location>
</feature>